<sequence>MLITVLGWFAAALSMALLWPQVWTSCVRRRTAGLSLTATWLGVALPVGWVTYGLLIGDRVQVVTNTVAAVAGVAVLTALLVTQPALSRRRAGAGAGAALVLLLATAAAAGAAQLPGIGGRAAGSVLGAVLTVAVVVANIPQPLALLRDRGQDLSGVSPARWAFAAAANLCWSGYGHGVAQPAVLICGLTGLASSLVVCWVLATAARPARTSAATRPAIIAESTEAESADALVLAAA</sequence>
<accession>A0A561WBB1</accession>
<evidence type="ECO:0000313" key="7">
    <source>
        <dbReference type="Proteomes" id="UP000320239"/>
    </source>
</evidence>
<keyword evidence="3 5" id="KW-1133">Transmembrane helix</keyword>
<protein>
    <submittedName>
        <fullName evidence="6">Uncharacterized protein with PQ loop repeat</fullName>
    </submittedName>
</protein>
<dbReference type="OrthoDB" id="5183257at2"/>
<dbReference type="Proteomes" id="UP000320239">
    <property type="component" value="Unassembled WGS sequence"/>
</dbReference>
<evidence type="ECO:0000256" key="3">
    <source>
        <dbReference type="ARBA" id="ARBA00022989"/>
    </source>
</evidence>
<comment type="caution">
    <text evidence="6">The sequence shown here is derived from an EMBL/GenBank/DDBJ whole genome shotgun (WGS) entry which is preliminary data.</text>
</comment>
<gene>
    <name evidence="6" type="ORF">FHX34_103686</name>
</gene>
<dbReference type="EMBL" id="VIWY01000003">
    <property type="protein sequence ID" value="TWG21156.1"/>
    <property type="molecule type" value="Genomic_DNA"/>
</dbReference>
<dbReference type="Gene3D" id="1.20.1280.290">
    <property type="match status" value="2"/>
</dbReference>
<evidence type="ECO:0000256" key="1">
    <source>
        <dbReference type="ARBA" id="ARBA00004141"/>
    </source>
</evidence>
<feature type="transmembrane region" description="Helical" evidence="5">
    <location>
        <begin position="34"/>
        <end position="55"/>
    </location>
</feature>
<organism evidence="6 7">
    <name type="scientific">Actinoplanes teichomyceticus</name>
    <dbReference type="NCBI Taxonomy" id="1867"/>
    <lineage>
        <taxon>Bacteria</taxon>
        <taxon>Bacillati</taxon>
        <taxon>Actinomycetota</taxon>
        <taxon>Actinomycetes</taxon>
        <taxon>Micromonosporales</taxon>
        <taxon>Micromonosporaceae</taxon>
        <taxon>Actinoplanes</taxon>
    </lineage>
</organism>
<dbReference type="GO" id="GO:0016020">
    <property type="term" value="C:membrane"/>
    <property type="evidence" value="ECO:0007669"/>
    <property type="project" value="UniProtKB-SubCell"/>
</dbReference>
<dbReference type="AlphaFoldDB" id="A0A561WBB1"/>
<evidence type="ECO:0000256" key="5">
    <source>
        <dbReference type="SAM" id="Phobius"/>
    </source>
</evidence>
<name>A0A561WBB1_ACTTI</name>
<feature type="transmembrane region" description="Helical" evidence="5">
    <location>
        <begin position="93"/>
        <end position="114"/>
    </location>
</feature>
<keyword evidence="4 5" id="KW-0472">Membrane</keyword>
<keyword evidence="2 5" id="KW-0812">Transmembrane</keyword>
<reference evidence="6 7" key="1">
    <citation type="submission" date="2019-06" db="EMBL/GenBank/DDBJ databases">
        <title>Sequencing the genomes of 1000 actinobacteria strains.</title>
        <authorList>
            <person name="Klenk H.-P."/>
        </authorList>
    </citation>
    <scope>NUCLEOTIDE SEQUENCE [LARGE SCALE GENOMIC DNA]</scope>
    <source>
        <strain evidence="6 7">DSM 43866</strain>
    </source>
</reference>
<proteinExistence type="predicted"/>
<dbReference type="InterPro" id="IPR006603">
    <property type="entry name" value="PQ-loop_rpt"/>
</dbReference>
<dbReference type="RefSeq" id="WP_122979821.1">
    <property type="nucleotide sequence ID" value="NZ_BOMX01000116.1"/>
</dbReference>
<evidence type="ECO:0000256" key="2">
    <source>
        <dbReference type="ARBA" id="ARBA00022692"/>
    </source>
</evidence>
<comment type="subcellular location">
    <subcellularLocation>
        <location evidence="1">Membrane</location>
        <topology evidence="1">Multi-pass membrane protein</topology>
    </subcellularLocation>
</comment>
<evidence type="ECO:0000256" key="4">
    <source>
        <dbReference type="ARBA" id="ARBA00023136"/>
    </source>
</evidence>
<dbReference type="Pfam" id="PF04193">
    <property type="entry name" value="PQ-loop"/>
    <property type="match status" value="1"/>
</dbReference>
<feature type="transmembrane region" description="Helical" evidence="5">
    <location>
        <begin position="182"/>
        <end position="202"/>
    </location>
</feature>
<evidence type="ECO:0000313" key="6">
    <source>
        <dbReference type="EMBL" id="TWG21156.1"/>
    </source>
</evidence>
<feature type="transmembrane region" description="Helical" evidence="5">
    <location>
        <begin position="62"/>
        <end position="81"/>
    </location>
</feature>
<keyword evidence="7" id="KW-1185">Reference proteome</keyword>
<dbReference type="NCBIfam" id="NF037967">
    <property type="entry name" value="SemiSWEET_1"/>
    <property type="match status" value="1"/>
</dbReference>